<accession>A0A9N8JFL5</accession>
<feature type="region of interest" description="Disordered" evidence="1">
    <location>
        <begin position="206"/>
        <end position="233"/>
    </location>
</feature>
<comment type="caution">
    <text evidence="2">The sequence shown here is derived from an EMBL/GenBank/DDBJ whole genome shotgun (WGS) entry which is preliminary data.</text>
</comment>
<reference evidence="2" key="1">
    <citation type="submission" date="2020-06" db="EMBL/GenBank/DDBJ databases">
        <authorList>
            <person name="Onetto C."/>
        </authorList>
    </citation>
    <scope>NUCLEOTIDE SEQUENCE</scope>
</reference>
<keyword evidence="3" id="KW-1185">Reference proteome</keyword>
<sequence length="233" mass="25773">FPSDLLKCFADLTVKGGVRLSRASSPRPASPLLIDSRSANALDDQPGRAGPALLTSADSATCQPSIYDSADVTPASYALMSHHDLAIASLCNANRVVDIHEVRQAITGGFYYVRDWKRLKPDWTLEDSNLECPHIGLCRGRDGIVVEPPSPVSHMHMFGQLGVLFCEDGRSPKCRLWHRNLIHCHLCDTYACKPCLEMHLNRTKANAKHRTRPANQKRKAARAAMFEQSASEQ</sequence>
<organism evidence="2 3">
    <name type="scientific">Aureobasidium vineae</name>
    <dbReference type="NCBI Taxonomy" id="2773715"/>
    <lineage>
        <taxon>Eukaryota</taxon>
        <taxon>Fungi</taxon>
        <taxon>Dikarya</taxon>
        <taxon>Ascomycota</taxon>
        <taxon>Pezizomycotina</taxon>
        <taxon>Dothideomycetes</taxon>
        <taxon>Dothideomycetidae</taxon>
        <taxon>Dothideales</taxon>
        <taxon>Saccotheciaceae</taxon>
        <taxon>Aureobasidium</taxon>
    </lineage>
</organism>
<dbReference type="EMBL" id="CAIJEN010000003">
    <property type="protein sequence ID" value="CAD0084551.1"/>
    <property type="molecule type" value="Genomic_DNA"/>
</dbReference>
<gene>
    <name evidence="2" type="ORF">AWRI4619_LOCUS3118</name>
</gene>
<evidence type="ECO:0000313" key="3">
    <source>
        <dbReference type="Proteomes" id="UP000716446"/>
    </source>
</evidence>
<feature type="non-terminal residue" evidence="2">
    <location>
        <position position="1"/>
    </location>
</feature>
<evidence type="ECO:0000256" key="1">
    <source>
        <dbReference type="SAM" id="MobiDB-lite"/>
    </source>
</evidence>
<name>A0A9N8JFL5_9PEZI</name>
<feature type="non-terminal residue" evidence="2">
    <location>
        <position position="233"/>
    </location>
</feature>
<protein>
    <submittedName>
        <fullName evidence="2">Uncharacterized protein</fullName>
    </submittedName>
</protein>
<evidence type="ECO:0000313" key="2">
    <source>
        <dbReference type="EMBL" id="CAD0084551.1"/>
    </source>
</evidence>
<dbReference type="Proteomes" id="UP000716446">
    <property type="component" value="Unassembled WGS sequence"/>
</dbReference>
<proteinExistence type="predicted"/>
<dbReference type="AlphaFoldDB" id="A0A9N8JFL5"/>
<feature type="compositionally biased region" description="Basic residues" evidence="1">
    <location>
        <begin position="206"/>
        <end position="221"/>
    </location>
</feature>